<dbReference type="AlphaFoldDB" id="A0A8T0IDS4"/>
<gene>
    <name evidence="2" type="ORF">KC19_4G222400</name>
</gene>
<reference evidence="2" key="1">
    <citation type="submission" date="2020-06" db="EMBL/GenBank/DDBJ databases">
        <title>WGS assembly of Ceratodon purpureus strain R40.</title>
        <authorList>
            <person name="Carey S.B."/>
            <person name="Jenkins J."/>
            <person name="Shu S."/>
            <person name="Lovell J.T."/>
            <person name="Sreedasyam A."/>
            <person name="Maumus F."/>
            <person name="Tiley G.P."/>
            <person name="Fernandez-Pozo N."/>
            <person name="Barry K."/>
            <person name="Chen C."/>
            <person name="Wang M."/>
            <person name="Lipzen A."/>
            <person name="Daum C."/>
            <person name="Saski C.A."/>
            <person name="Payton A.C."/>
            <person name="Mcbreen J.C."/>
            <person name="Conrad R.E."/>
            <person name="Kollar L.M."/>
            <person name="Olsson S."/>
            <person name="Huttunen S."/>
            <person name="Landis J.B."/>
            <person name="Wickett N.J."/>
            <person name="Johnson M.G."/>
            <person name="Rensing S.A."/>
            <person name="Grimwood J."/>
            <person name="Schmutz J."/>
            <person name="Mcdaniel S.F."/>
        </authorList>
    </citation>
    <scope>NUCLEOTIDE SEQUENCE</scope>
    <source>
        <strain evidence="2">R40</strain>
    </source>
</reference>
<sequence>MYSRIFFIDVPQMKWQGFYFLGCCFPAALVFLSYLKRELRFWALLSQAVMQFNAPTCAPFQEGRPCLTCTGANLVIRTSFRFSKLPKWSLLVDRNEYARFNWMMLIHLSGIYGRSDANL</sequence>
<feature type="transmembrane region" description="Helical" evidence="1">
    <location>
        <begin position="17"/>
        <end position="35"/>
    </location>
</feature>
<evidence type="ECO:0000256" key="1">
    <source>
        <dbReference type="SAM" id="Phobius"/>
    </source>
</evidence>
<dbReference type="Proteomes" id="UP000822688">
    <property type="component" value="Chromosome 4"/>
</dbReference>
<organism evidence="2 3">
    <name type="scientific">Ceratodon purpureus</name>
    <name type="common">Fire moss</name>
    <name type="synonym">Dicranum purpureum</name>
    <dbReference type="NCBI Taxonomy" id="3225"/>
    <lineage>
        <taxon>Eukaryota</taxon>
        <taxon>Viridiplantae</taxon>
        <taxon>Streptophyta</taxon>
        <taxon>Embryophyta</taxon>
        <taxon>Bryophyta</taxon>
        <taxon>Bryophytina</taxon>
        <taxon>Bryopsida</taxon>
        <taxon>Dicranidae</taxon>
        <taxon>Pseudoditrichales</taxon>
        <taxon>Ditrichaceae</taxon>
        <taxon>Ceratodon</taxon>
    </lineage>
</organism>
<dbReference type="EMBL" id="CM026424">
    <property type="protein sequence ID" value="KAG0581069.1"/>
    <property type="molecule type" value="Genomic_DNA"/>
</dbReference>
<comment type="caution">
    <text evidence="2">The sequence shown here is derived from an EMBL/GenBank/DDBJ whole genome shotgun (WGS) entry which is preliminary data.</text>
</comment>
<keyword evidence="1" id="KW-0812">Transmembrane</keyword>
<evidence type="ECO:0000313" key="2">
    <source>
        <dbReference type="EMBL" id="KAG0581069.1"/>
    </source>
</evidence>
<name>A0A8T0IDS4_CERPU</name>
<evidence type="ECO:0000313" key="3">
    <source>
        <dbReference type="Proteomes" id="UP000822688"/>
    </source>
</evidence>
<keyword evidence="1" id="KW-1133">Transmembrane helix</keyword>
<keyword evidence="1" id="KW-0472">Membrane</keyword>
<accession>A0A8T0IDS4</accession>
<protein>
    <submittedName>
        <fullName evidence="2">Uncharacterized protein</fullName>
    </submittedName>
</protein>
<keyword evidence="3" id="KW-1185">Reference proteome</keyword>
<proteinExistence type="predicted"/>